<feature type="signal peptide" evidence="1">
    <location>
        <begin position="1"/>
        <end position="20"/>
    </location>
</feature>
<evidence type="ECO:0000313" key="2">
    <source>
        <dbReference type="EMBL" id="KAH7138823.1"/>
    </source>
</evidence>
<evidence type="ECO:0000313" key="3">
    <source>
        <dbReference type="Proteomes" id="UP000700596"/>
    </source>
</evidence>
<reference evidence="2" key="1">
    <citation type="journal article" date="2021" name="Nat. Commun.">
        <title>Genetic determinants of endophytism in the Arabidopsis root mycobiome.</title>
        <authorList>
            <person name="Mesny F."/>
            <person name="Miyauchi S."/>
            <person name="Thiergart T."/>
            <person name="Pickel B."/>
            <person name="Atanasova L."/>
            <person name="Karlsson M."/>
            <person name="Huettel B."/>
            <person name="Barry K.W."/>
            <person name="Haridas S."/>
            <person name="Chen C."/>
            <person name="Bauer D."/>
            <person name="Andreopoulos W."/>
            <person name="Pangilinan J."/>
            <person name="LaButti K."/>
            <person name="Riley R."/>
            <person name="Lipzen A."/>
            <person name="Clum A."/>
            <person name="Drula E."/>
            <person name="Henrissat B."/>
            <person name="Kohler A."/>
            <person name="Grigoriev I.V."/>
            <person name="Martin F.M."/>
            <person name="Hacquard S."/>
        </authorList>
    </citation>
    <scope>NUCLEOTIDE SEQUENCE</scope>
    <source>
        <strain evidence="2">MPI-CAGE-CH-0243</strain>
    </source>
</reference>
<accession>A0A9P9EJI1</accession>
<dbReference type="AlphaFoldDB" id="A0A9P9EJI1"/>
<feature type="chain" id="PRO_5040386504" evidence="1">
    <location>
        <begin position="21"/>
        <end position="216"/>
    </location>
</feature>
<organism evidence="2 3">
    <name type="scientific">Dendryphion nanum</name>
    <dbReference type="NCBI Taxonomy" id="256645"/>
    <lineage>
        <taxon>Eukaryota</taxon>
        <taxon>Fungi</taxon>
        <taxon>Dikarya</taxon>
        <taxon>Ascomycota</taxon>
        <taxon>Pezizomycotina</taxon>
        <taxon>Dothideomycetes</taxon>
        <taxon>Pleosporomycetidae</taxon>
        <taxon>Pleosporales</taxon>
        <taxon>Torulaceae</taxon>
        <taxon>Dendryphion</taxon>
    </lineage>
</organism>
<sequence length="216" mass="23999">MKGFLSVATAVAAIATFSSAHSWVGCTKSDYAVLSKLVAEAAVRPVPKYLDAINTDDRNLVDHCHGFPRGKIDPYVVNSPGHEPFHWWWENAHYINVFENDRRPAAPACNRNQLPGAQSHPNAPIAKARPGETIYLQYQGNGHANGGNVNFNDPGNSVVHWKKGTNGEEGSEIETYSELASNQHRISEQRFNKFSQTFRAPDGAFHDHANWHKLDL</sequence>
<protein>
    <submittedName>
        <fullName evidence="2">Uncharacterized protein</fullName>
    </submittedName>
</protein>
<evidence type="ECO:0000256" key="1">
    <source>
        <dbReference type="SAM" id="SignalP"/>
    </source>
</evidence>
<dbReference type="EMBL" id="JAGMWT010000001">
    <property type="protein sequence ID" value="KAH7138823.1"/>
    <property type="molecule type" value="Genomic_DNA"/>
</dbReference>
<keyword evidence="3" id="KW-1185">Reference proteome</keyword>
<gene>
    <name evidence="2" type="ORF">B0J11DRAFT_25962</name>
</gene>
<keyword evidence="1" id="KW-0732">Signal</keyword>
<dbReference type="Proteomes" id="UP000700596">
    <property type="component" value="Unassembled WGS sequence"/>
</dbReference>
<dbReference type="PROSITE" id="PS51257">
    <property type="entry name" value="PROKAR_LIPOPROTEIN"/>
    <property type="match status" value="1"/>
</dbReference>
<name>A0A9P9EJI1_9PLEO</name>
<proteinExistence type="predicted"/>
<comment type="caution">
    <text evidence="2">The sequence shown here is derived from an EMBL/GenBank/DDBJ whole genome shotgun (WGS) entry which is preliminary data.</text>
</comment>